<evidence type="ECO:0000313" key="1">
    <source>
        <dbReference type="EMBL" id="EKY25649.1"/>
    </source>
</evidence>
<sequence length="256" mass="30340">MERICFSNNEGIPQYSCSTCYRCNSIFGKSLCEIKKRGCCWYYPKFTLYEIHKMVKDKDGLATLNKILNLPNTIIYNYYIHCKGFFDSESYELFVNSNGTSSLKFATDFEIKEVNESIIKEENLHTYEEYDIQEVNSLKKPKVIKDVSMFFRACPFIEPGKGCSLDIKYRSFICNFFICDEITEKLDNNSEFKRYIEERDNYIRWIEWENSSLEALLRQQKLNLVNNLNEVIETLKGINLNEYNFPELNDIHLELE</sequence>
<dbReference type="RefSeq" id="WP_005214259.1">
    <property type="nucleotide sequence ID" value="NZ_KB291657.1"/>
</dbReference>
<dbReference type="AlphaFoldDB" id="L1QCF0"/>
<dbReference type="Proteomes" id="UP000010420">
    <property type="component" value="Unassembled WGS sequence"/>
</dbReference>
<protein>
    <submittedName>
        <fullName evidence="1">Uncharacterized protein</fullName>
    </submittedName>
</protein>
<dbReference type="HOGENOM" id="CLU_1239669_0_0_9"/>
<name>L1QCF0_9CLOT</name>
<evidence type="ECO:0000313" key="2">
    <source>
        <dbReference type="Proteomes" id="UP000010420"/>
    </source>
</evidence>
<dbReference type="PATRIC" id="fig|545697.3.peg.2379"/>
<organism evidence="1 2">
    <name type="scientific">Clostridium celatum DSM 1785</name>
    <dbReference type="NCBI Taxonomy" id="545697"/>
    <lineage>
        <taxon>Bacteria</taxon>
        <taxon>Bacillati</taxon>
        <taxon>Bacillota</taxon>
        <taxon>Clostridia</taxon>
        <taxon>Eubacteriales</taxon>
        <taxon>Clostridiaceae</taxon>
        <taxon>Clostridium</taxon>
    </lineage>
</organism>
<reference evidence="1 2" key="1">
    <citation type="submission" date="2012-05" db="EMBL/GenBank/DDBJ databases">
        <authorList>
            <person name="Weinstock G."/>
            <person name="Sodergren E."/>
            <person name="Lobos E.A."/>
            <person name="Fulton L."/>
            <person name="Fulton R."/>
            <person name="Courtney L."/>
            <person name="Fronick C."/>
            <person name="O'Laughlin M."/>
            <person name="Godfrey J."/>
            <person name="Wilson R.M."/>
            <person name="Miner T."/>
            <person name="Farmer C."/>
            <person name="Delehaunty K."/>
            <person name="Cordes M."/>
            <person name="Minx P."/>
            <person name="Tomlinson C."/>
            <person name="Chen J."/>
            <person name="Wollam A."/>
            <person name="Pepin K.H."/>
            <person name="Bhonagiri V."/>
            <person name="Zhang X."/>
            <person name="Suruliraj S."/>
            <person name="Warren W."/>
            <person name="Mitreva M."/>
            <person name="Mardis E.R."/>
            <person name="Wilson R.K."/>
        </authorList>
    </citation>
    <scope>NUCLEOTIDE SEQUENCE [LARGE SCALE GENOMIC DNA]</scope>
    <source>
        <strain evidence="1 2">DSM 1785</strain>
    </source>
</reference>
<accession>L1QCF0</accession>
<dbReference type="STRING" id="545697.HMPREF0216_02416"/>
<dbReference type="eggNOG" id="ENOG503056W">
    <property type="taxonomic scope" value="Bacteria"/>
</dbReference>
<gene>
    <name evidence="1" type="ORF">HMPREF0216_02416</name>
</gene>
<comment type="caution">
    <text evidence="1">The sequence shown here is derived from an EMBL/GenBank/DDBJ whole genome shotgun (WGS) entry which is preliminary data.</text>
</comment>
<keyword evidence="2" id="KW-1185">Reference proteome</keyword>
<proteinExistence type="predicted"/>
<dbReference type="EMBL" id="AMEZ01000066">
    <property type="protein sequence ID" value="EKY25649.1"/>
    <property type="molecule type" value="Genomic_DNA"/>
</dbReference>